<dbReference type="InterPro" id="IPR018731">
    <property type="entry name" value="Atg13_N"/>
</dbReference>
<dbReference type="EMBL" id="CM035412">
    <property type="protein sequence ID" value="KAH7432041.1"/>
    <property type="molecule type" value="Genomic_DNA"/>
</dbReference>
<accession>A0A8T2U749</accession>
<dbReference type="GO" id="GO:0000423">
    <property type="term" value="P:mitophagy"/>
    <property type="evidence" value="ECO:0007669"/>
    <property type="project" value="TreeGrafter"/>
</dbReference>
<dbReference type="GO" id="GO:0000407">
    <property type="term" value="C:phagophore assembly site"/>
    <property type="evidence" value="ECO:0007669"/>
    <property type="project" value="TreeGrafter"/>
</dbReference>
<dbReference type="Gene3D" id="3.30.900.10">
    <property type="entry name" value="HORMA domain"/>
    <property type="match status" value="1"/>
</dbReference>
<keyword evidence="1" id="KW-0072">Autophagy</keyword>
<dbReference type="OrthoDB" id="1928503at2759"/>
<proteinExistence type="predicted"/>
<dbReference type="GO" id="GO:0034727">
    <property type="term" value="P:piecemeal microautophagy of the nucleus"/>
    <property type="evidence" value="ECO:0007669"/>
    <property type="project" value="TreeGrafter"/>
</dbReference>
<organism evidence="3 4">
    <name type="scientific">Ceratopteris richardii</name>
    <name type="common">Triangle waterfern</name>
    <dbReference type="NCBI Taxonomy" id="49495"/>
    <lineage>
        <taxon>Eukaryota</taxon>
        <taxon>Viridiplantae</taxon>
        <taxon>Streptophyta</taxon>
        <taxon>Embryophyta</taxon>
        <taxon>Tracheophyta</taxon>
        <taxon>Polypodiopsida</taxon>
        <taxon>Polypodiidae</taxon>
        <taxon>Polypodiales</taxon>
        <taxon>Pteridineae</taxon>
        <taxon>Pteridaceae</taxon>
        <taxon>Parkerioideae</taxon>
        <taxon>Ceratopteris</taxon>
    </lineage>
</organism>
<reference evidence="3" key="1">
    <citation type="submission" date="2021-08" db="EMBL/GenBank/DDBJ databases">
        <title>WGS assembly of Ceratopteris richardii.</title>
        <authorList>
            <person name="Marchant D.B."/>
            <person name="Chen G."/>
            <person name="Jenkins J."/>
            <person name="Shu S."/>
            <person name="Leebens-Mack J."/>
            <person name="Grimwood J."/>
            <person name="Schmutz J."/>
            <person name="Soltis P."/>
            <person name="Soltis D."/>
            <person name="Chen Z.-H."/>
        </authorList>
    </citation>
    <scope>NUCLEOTIDE SEQUENCE</scope>
    <source>
        <strain evidence="3">Whitten #5841</strain>
        <tissue evidence="3">Leaf</tissue>
    </source>
</reference>
<dbReference type="InterPro" id="IPR040182">
    <property type="entry name" value="ATG13"/>
</dbReference>
<keyword evidence="4" id="KW-1185">Reference proteome</keyword>
<evidence type="ECO:0000313" key="4">
    <source>
        <dbReference type="Proteomes" id="UP000825935"/>
    </source>
</evidence>
<dbReference type="AlphaFoldDB" id="A0A8T2U749"/>
<sequence length="438" mass="49096">MAGSEKSPELKTLVTQFYGKALEVILESRFQKGSSPSNAIAAPSQPVQHCKSSFKIVTGQFGPEAEKINPWSKGICKPMVIDVLYMTKRQKNMTVEKSVASTNPSKEVSEDYVLTQQGILLERWTVELVKQNVHRLENSGEESGIIIVGHYLDEAQSNKCRVPRLKSSQQVGTSEKDVDEAIRASLEKNLTILLRSLYSAARLLPGQNLSRMLRIQSRHKPRLYCRIRMIPPPLSVTDKKCMKQFCFPSVDIGCGHLHISAAYRKDVTFKEQKRFAGPPLIITDYVSKLERCERKESAIGHAHSLPSTFCTSSFKPNGLGSEPAETKELSLKRMQSWAFVQPLDAPMGTEDFDLPFAIDHAVYDRMGSGGLLTSDFDFCARNHQEGDSLGSLLSMLKPPYYLNEAKEHSSVFHKTADDALKELSLYIDFKDKIRTNCT</sequence>
<gene>
    <name evidence="3" type="ORF">KP509_07G005400</name>
</gene>
<dbReference type="GO" id="GO:0034497">
    <property type="term" value="P:protein localization to phagophore assembly site"/>
    <property type="evidence" value="ECO:0007669"/>
    <property type="project" value="TreeGrafter"/>
</dbReference>
<dbReference type="Pfam" id="PF10033">
    <property type="entry name" value="ATG13"/>
    <property type="match status" value="1"/>
</dbReference>
<evidence type="ECO:0000313" key="3">
    <source>
        <dbReference type="EMBL" id="KAH7432041.1"/>
    </source>
</evidence>
<name>A0A8T2U749_CERRI</name>
<dbReference type="InterPro" id="IPR036570">
    <property type="entry name" value="HORMA_dom_sf"/>
</dbReference>
<dbReference type="GO" id="GO:0005829">
    <property type="term" value="C:cytosol"/>
    <property type="evidence" value="ECO:0007669"/>
    <property type="project" value="TreeGrafter"/>
</dbReference>
<dbReference type="GO" id="GO:1990316">
    <property type="term" value="C:Atg1/ULK1 kinase complex"/>
    <property type="evidence" value="ECO:0007669"/>
    <property type="project" value="InterPro"/>
</dbReference>
<dbReference type="PANTHER" id="PTHR13430:SF4">
    <property type="entry name" value="AUTOPHAGY-RELATED PROTEIN 13"/>
    <property type="match status" value="1"/>
</dbReference>
<evidence type="ECO:0000259" key="2">
    <source>
        <dbReference type="Pfam" id="PF10033"/>
    </source>
</evidence>
<dbReference type="PANTHER" id="PTHR13430">
    <property type="match status" value="1"/>
</dbReference>
<comment type="caution">
    <text evidence="3">The sequence shown here is derived from an EMBL/GenBank/DDBJ whole genome shotgun (WGS) entry which is preliminary data.</text>
</comment>
<dbReference type="Proteomes" id="UP000825935">
    <property type="component" value="Chromosome 7"/>
</dbReference>
<protein>
    <recommendedName>
        <fullName evidence="2">Autophagy-related protein 13 N-terminal domain-containing protein</fullName>
    </recommendedName>
</protein>
<feature type="domain" description="Autophagy-related protein 13 N-terminal" evidence="2">
    <location>
        <begin position="14"/>
        <end position="269"/>
    </location>
</feature>
<evidence type="ECO:0000256" key="1">
    <source>
        <dbReference type="ARBA" id="ARBA00023006"/>
    </source>
</evidence>